<proteinExistence type="predicted"/>
<dbReference type="Proteomes" id="UP000595332">
    <property type="component" value="Chromosome"/>
</dbReference>
<sequence>MQTYTLSVSPDFSPEHLSGWFIFNTWLQKSLATPFHLELYDEFELQRRDIQLDKIDLIYANPYDAAMLVREKGFKAVARPANTSDEAVIAVLNGSAYLNIDDLKEGAKVATTHDPDVHMMGMIMLEPADLDRSNVIVTPVHSYVIVAKQLLKGEADIGFFLKDAFHDLSDLIRGQMRVLVESQIDVIHHTLLAGPNVQHLIPQLLGNLLNMQDDAKGKAVLESMQMTGWLKMEQEDTEFMIDLIDTLIE</sequence>
<name>A0A7R6P9M9_9GAMM</name>
<keyword evidence="2" id="KW-1185">Reference proteome</keyword>
<gene>
    <name evidence="1" type="ORF">NEJAP_1843</name>
</gene>
<dbReference type="AlphaFoldDB" id="A0A7R6P9M9"/>
<protein>
    <submittedName>
        <fullName evidence="1">Phosphonate transport system substrate-binding protein</fullName>
    </submittedName>
</protein>
<reference evidence="1 2" key="1">
    <citation type="journal article" date="2008" name="Int. J. Syst. Evol. Microbiol.">
        <title>Neptunomonas japonica sp. nov., an Osedax japonicus symbiont-like bacterium isolated from sediment adjacent to sperm whale carcasses off Kagoshima, Japan.</title>
        <authorList>
            <person name="Miyazaki M."/>
            <person name="Nogi Y."/>
            <person name="Fujiwara Y."/>
            <person name="Kawato M."/>
            <person name="Kubokawa K."/>
            <person name="Horikoshi K."/>
        </authorList>
    </citation>
    <scope>NUCLEOTIDE SEQUENCE [LARGE SCALE GENOMIC DNA]</scope>
    <source>
        <strain evidence="1 2">JAMM 1380</strain>
    </source>
</reference>
<evidence type="ECO:0000313" key="2">
    <source>
        <dbReference type="Proteomes" id="UP000595332"/>
    </source>
</evidence>
<dbReference type="Pfam" id="PF12974">
    <property type="entry name" value="Phosphonate-bd"/>
    <property type="match status" value="1"/>
</dbReference>
<dbReference type="EMBL" id="AP014546">
    <property type="protein sequence ID" value="BBB29793.1"/>
    <property type="molecule type" value="Genomic_DNA"/>
</dbReference>
<organism evidence="1 2">
    <name type="scientific">Neptunomonas japonica JAMM 1380</name>
    <dbReference type="NCBI Taxonomy" id="1441457"/>
    <lineage>
        <taxon>Bacteria</taxon>
        <taxon>Pseudomonadati</taxon>
        <taxon>Pseudomonadota</taxon>
        <taxon>Gammaproteobacteria</taxon>
        <taxon>Oceanospirillales</taxon>
        <taxon>Oceanospirillaceae</taxon>
        <taxon>Neptunomonas</taxon>
    </lineage>
</organism>
<dbReference type="SUPFAM" id="SSF53850">
    <property type="entry name" value="Periplasmic binding protein-like II"/>
    <property type="match status" value="1"/>
</dbReference>
<dbReference type="RefSeq" id="WP_201350384.1">
    <property type="nucleotide sequence ID" value="NZ_AP014546.1"/>
</dbReference>
<accession>A0A7R6P9M9</accession>
<dbReference type="KEGG" id="njp:NEJAP_1843"/>
<evidence type="ECO:0000313" key="1">
    <source>
        <dbReference type="EMBL" id="BBB29793.1"/>
    </source>
</evidence>